<proteinExistence type="predicted"/>
<dbReference type="GO" id="GO:0003677">
    <property type="term" value="F:DNA binding"/>
    <property type="evidence" value="ECO:0007669"/>
    <property type="project" value="InterPro"/>
</dbReference>
<feature type="region of interest" description="Disordered" evidence="5">
    <location>
        <begin position="1"/>
        <end position="20"/>
    </location>
</feature>
<dbReference type="PANTHER" id="PTHR46951:SF2">
    <property type="entry name" value="BED-TYPE DOMAIN-CONTAINING PROTEIN"/>
    <property type="match status" value="1"/>
</dbReference>
<dbReference type="AlphaFoldDB" id="A0A8X8W5U6"/>
<dbReference type="Pfam" id="PF23121">
    <property type="entry name" value="SPOC_AIPP2"/>
    <property type="match status" value="1"/>
</dbReference>
<dbReference type="InterPro" id="IPR056280">
    <property type="entry name" value="AIPP2-like_SPOC"/>
</dbReference>
<feature type="region of interest" description="Disordered" evidence="5">
    <location>
        <begin position="381"/>
        <end position="403"/>
    </location>
</feature>
<keyword evidence="2 4" id="KW-0863">Zinc-finger</keyword>
<feature type="domain" description="BED-type" evidence="6">
    <location>
        <begin position="489"/>
        <end position="548"/>
    </location>
</feature>
<keyword evidence="1" id="KW-0479">Metal-binding</keyword>
<dbReference type="EMBL" id="PNBA02000020">
    <property type="protein sequence ID" value="KAG6388595.1"/>
    <property type="molecule type" value="Genomic_DNA"/>
</dbReference>
<dbReference type="InterPro" id="IPR003656">
    <property type="entry name" value="Znf_BED"/>
</dbReference>
<keyword evidence="3" id="KW-0862">Zinc</keyword>
<reference evidence="7" key="1">
    <citation type="submission" date="2018-01" db="EMBL/GenBank/DDBJ databases">
        <authorList>
            <person name="Mao J.F."/>
        </authorList>
    </citation>
    <scope>NUCLEOTIDE SEQUENCE</scope>
    <source>
        <strain evidence="7">Huo1</strain>
        <tissue evidence="7">Leaf</tissue>
    </source>
</reference>
<keyword evidence="8" id="KW-1185">Reference proteome</keyword>
<accession>A0A8X8W5U6</accession>
<feature type="domain" description="BED-type" evidence="6">
    <location>
        <begin position="396"/>
        <end position="455"/>
    </location>
</feature>
<evidence type="ECO:0000256" key="3">
    <source>
        <dbReference type="ARBA" id="ARBA00022833"/>
    </source>
</evidence>
<feature type="compositionally biased region" description="Basic and acidic residues" evidence="5">
    <location>
        <begin position="390"/>
        <end position="403"/>
    </location>
</feature>
<dbReference type="GO" id="GO:0008270">
    <property type="term" value="F:zinc ion binding"/>
    <property type="evidence" value="ECO:0007669"/>
    <property type="project" value="UniProtKB-KW"/>
</dbReference>
<dbReference type="Pfam" id="PF02892">
    <property type="entry name" value="zf-BED"/>
    <property type="match status" value="2"/>
</dbReference>
<evidence type="ECO:0000256" key="5">
    <source>
        <dbReference type="SAM" id="MobiDB-lite"/>
    </source>
</evidence>
<evidence type="ECO:0000256" key="4">
    <source>
        <dbReference type="PROSITE-ProRule" id="PRU00027"/>
    </source>
</evidence>
<evidence type="ECO:0000256" key="2">
    <source>
        <dbReference type="ARBA" id="ARBA00022771"/>
    </source>
</evidence>
<dbReference type="Proteomes" id="UP000298416">
    <property type="component" value="Unassembled WGS sequence"/>
</dbReference>
<dbReference type="PROSITE" id="PS50808">
    <property type="entry name" value="ZF_BED"/>
    <property type="match status" value="3"/>
</dbReference>
<organism evidence="7">
    <name type="scientific">Salvia splendens</name>
    <name type="common">Scarlet sage</name>
    <dbReference type="NCBI Taxonomy" id="180675"/>
    <lineage>
        <taxon>Eukaryota</taxon>
        <taxon>Viridiplantae</taxon>
        <taxon>Streptophyta</taxon>
        <taxon>Embryophyta</taxon>
        <taxon>Tracheophyta</taxon>
        <taxon>Spermatophyta</taxon>
        <taxon>Magnoliopsida</taxon>
        <taxon>eudicotyledons</taxon>
        <taxon>Gunneridae</taxon>
        <taxon>Pentapetalae</taxon>
        <taxon>asterids</taxon>
        <taxon>lamiids</taxon>
        <taxon>Lamiales</taxon>
        <taxon>Lamiaceae</taxon>
        <taxon>Nepetoideae</taxon>
        <taxon>Mentheae</taxon>
        <taxon>Salviinae</taxon>
        <taxon>Salvia</taxon>
        <taxon>Salvia subgen. Calosphace</taxon>
        <taxon>core Calosphace</taxon>
    </lineage>
</organism>
<evidence type="ECO:0000256" key="1">
    <source>
        <dbReference type="ARBA" id="ARBA00022723"/>
    </source>
</evidence>
<sequence>MESQDSAMNDQQSDMRSDSSVVVQPVAGAAWRGRFSIPCLNLDINVAAHVSNKACLKISEVASTMPKSLCLEMVPRIDTWPASFKGSPPTEHSIALFFFSKGRDEEVLDNLVAHAICTDFALRSMIGEAELLLFTSVQLPQNRLQEKPYFWGLFRGQQGSVSPQSDYMHGQTLSPNSGYPTSFNLKGCPGTFPSKNSPLTQASKADRRGRRLDDAWQHAKPLDLLRQKAECRYCGFVSSHGGISRLKAHLGGGSPGLRLPSCENVSLEVKKDMAEWFSEWVKNTKALWTKAIRESAGYVDKRGVVSCYASQGHAKPIDVPFQLTDCKYSGNESLPGGILHRKVHLGGGSKMKQEDWYKLSPEIKGSMSDWVKDLAASRMKKSKVTAAGEQPERRGRPLDDAWGHAKPLDEARQKTRCNHCGFVSTYGGISRLKAHLGGGSPQMQLQSCPQVPLEVKRVMEQWFSEWSKNSAAAWTRNSNATPGRPSKRGKLDDAWEHAMPLDETGEALRCKHCGFVSKCGGIARLKAHLSGGDRTMQVECCPNVSPEIRNLMASRKKKIKKSSEDVAQVTFAGTFEGKALLQVRNILCTMSPRNETLYACRLKDLASLAKVITYSIVLLVFTGIPRASSELQCADKKRFVLEETLDEISNTGVRGRLKRLIEAKNAKVEEMQFEVSSLQMQLASMP</sequence>
<protein>
    <recommendedName>
        <fullName evidence="6">BED-type domain-containing protein</fullName>
    </recommendedName>
</protein>
<comment type="caution">
    <text evidence="7">The sequence shown here is derived from an EMBL/GenBank/DDBJ whole genome shotgun (WGS) entry which is preliminary data.</text>
</comment>
<feature type="domain" description="BED-type" evidence="6">
    <location>
        <begin position="210"/>
        <end position="269"/>
    </location>
</feature>
<evidence type="ECO:0000313" key="8">
    <source>
        <dbReference type="Proteomes" id="UP000298416"/>
    </source>
</evidence>
<name>A0A8X8W5U6_SALSN</name>
<evidence type="ECO:0000313" key="7">
    <source>
        <dbReference type="EMBL" id="KAG6388595.1"/>
    </source>
</evidence>
<reference evidence="7" key="2">
    <citation type="submission" date="2020-08" db="EMBL/GenBank/DDBJ databases">
        <title>Plant Genome Project.</title>
        <authorList>
            <person name="Zhang R.-G."/>
        </authorList>
    </citation>
    <scope>NUCLEOTIDE SEQUENCE</scope>
    <source>
        <strain evidence="7">Huo1</strain>
        <tissue evidence="7">Leaf</tissue>
    </source>
</reference>
<dbReference type="PANTHER" id="PTHR46951">
    <property type="entry name" value="BED-TYPE DOMAIN-CONTAINING PROTEIN"/>
    <property type="match status" value="1"/>
</dbReference>
<evidence type="ECO:0000259" key="6">
    <source>
        <dbReference type="PROSITE" id="PS50808"/>
    </source>
</evidence>
<gene>
    <name evidence="7" type="ORF">SASPL_150027</name>
</gene>